<dbReference type="HAMAP" id="MF_00392">
    <property type="entry name" value="LpxB"/>
    <property type="match status" value="1"/>
</dbReference>
<dbReference type="InterPro" id="IPR003835">
    <property type="entry name" value="Glyco_trans_19"/>
</dbReference>
<evidence type="ECO:0000313" key="13">
    <source>
        <dbReference type="Proteomes" id="UP000503117"/>
    </source>
</evidence>
<evidence type="ECO:0000256" key="7">
    <source>
        <dbReference type="ARBA" id="ARBA00022676"/>
    </source>
</evidence>
<comment type="similarity">
    <text evidence="2 11">Belongs to the LpxB family.</text>
</comment>
<evidence type="ECO:0000256" key="4">
    <source>
        <dbReference type="ARBA" id="ARBA00020902"/>
    </source>
</evidence>
<dbReference type="Proteomes" id="UP000503117">
    <property type="component" value="Chromosome"/>
</dbReference>
<reference evidence="12 13" key="1">
    <citation type="submission" date="2020-04" db="EMBL/GenBank/DDBJ databases">
        <title>Genome sequencing of novel species.</title>
        <authorList>
            <person name="Heo J."/>
            <person name="Kim S.-J."/>
            <person name="Kim J.-S."/>
            <person name="Hong S.-B."/>
            <person name="Kwon S.-W."/>
        </authorList>
    </citation>
    <scope>NUCLEOTIDE SEQUENCE [LARGE SCALE GENOMIC DNA]</scope>
    <source>
        <strain evidence="12 13">AF9R3</strain>
    </source>
</reference>
<dbReference type="PANTHER" id="PTHR30372">
    <property type="entry name" value="LIPID-A-DISACCHARIDE SYNTHASE"/>
    <property type="match status" value="1"/>
</dbReference>
<keyword evidence="7 11" id="KW-0328">Glycosyltransferase</keyword>
<comment type="pathway">
    <text evidence="11">Bacterial outer membrane biogenesis; LPS lipid A biosynthesis.</text>
</comment>
<dbReference type="EC" id="2.4.1.182" evidence="3 11"/>
<keyword evidence="6 11" id="KW-0441">Lipid A biosynthesis</keyword>
<evidence type="ECO:0000313" key="12">
    <source>
        <dbReference type="EMBL" id="QJD93464.1"/>
    </source>
</evidence>
<comment type="catalytic activity">
    <reaction evidence="10 11">
        <text>a lipid X + a UDP-2-N,3-O-bis[(3R)-3-hydroxyacyl]-alpha-D-glucosamine = a lipid A disaccharide + UDP + H(+)</text>
        <dbReference type="Rhea" id="RHEA:67828"/>
        <dbReference type="ChEBI" id="CHEBI:15378"/>
        <dbReference type="ChEBI" id="CHEBI:58223"/>
        <dbReference type="ChEBI" id="CHEBI:137748"/>
        <dbReference type="ChEBI" id="CHEBI:176338"/>
        <dbReference type="ChEBI" id="CHEBI:176343"/>
        <dbReference type="EC" id="2.4.1.182"/>
    </reaction>
</comment>
<organism evidence="12 13">
    <name type="scientific">Duganella dendranthematis</name>
    <dbReference type="NCBI Taxonomy" id="2728021"/>
    <lineage>
        <taxon>Bacteria</taxon>
        <taxon>Pseudomonadati</taxon>
        <taxon>Pseudomonadota</taxon>
        <taxon>Betaproteobacteria</taxon>
        <taxon>Burkholderiales</taxon>
        <taxon>Oxalobacteraceae</taxon>
        <taxon>Telluria group</taxon>
        <taxon>Duganella</taxon>
    </lineage>
</organism>
<evidence type="ECO:0000256" key="8">
    <source>
        <dbReference type="ARBA" id="ARBA00022679"/>
    </source>
</evidence>
<sequence length="388" mass="42725">MASSADTPLSLALVAGEPSGDMLAARLLSGLRPHLPDARFHGIGGPQMMAQGFESHWPMDQLTVRGLLPVLLRYRELKGIQSALRDQLLADRPAAFIGADYPGFNLGLEMQLKDAGIPTVHYIGPQIWAWRGGRIKKIIKAVSHMLVVFPFEEEIYKKAGVPVSYVGHPLAELIPLAPDEGAARRALGLPEDANVVTVMPGSRMSEIKYNTVAFVQAARLLKIRDRSLKFVVPMAGERQRAYFLELIAQAGLQDIELQLLDGQSHTAIAAADAVMVASGTASLEVALFKKPMVIAYKMAELEWQILRHFGYQPWIGMPNILAREFLVPELLQHAASPEALAEAMWKQLSDAPHRLMLAQRFTDMHHSLLRNSAEESAAAVLQVIERSK</sequence>
<accession>A0ABX6MGI9</accession>
<evidence type="ECO:0000256" key="10">
    <source>
        <dbReference type="ARBA" id="ARBA00048975"/>
    </source>
</evidence>
<dbReference type="RefSeq" id="WP_169114372.1">
    <property type="nucleotide sequence ID" value="NZ_CP051684.1"/>
</dbReference>
<evidence type="ECO:0000256" key="11">
    <source>
        <dbReference type="HAMAP-Rule" id="MF_00392"/>
    </source>
</evidence>
<evidence type="ECO:0000256" key="2">
    <source>
        <dbReference type="ARBA" id="ARBA00007868"/>
    </source>
</evidence>
<proteinExistence type="inferred from homology"/>
<dbReference type="GO" id="GO:0008915">
    <property type="term" value="F:lipid-A-disaccharide synthase activity"/>
    <property type="evidence" value="ECO:0007669"/>
    <property type="project" value="UniProtKB-EC"/>
</dbReference>
<gene>
    <name evidence="11 12" type="primary">lpxB</name>
    <name evidence="12" type="ORF">HH213_27310</name>
</gene>
<dbReference type="Gene3D" id="3.40.50.2000">
    <property type="entry name" value="Glycogen Phosphorylase B"/>
    <property type="match status" value="1"/>
</dbReference>
<keyword evidence="9 11" id="KW-0443">Lipid metabolism</keyword>
<evidence type="ECO:0000256" key="9">
    <source>
        <dbReference type="ARBA" id="ARBA00023098"/>
    </source>
</evidence>
<dbReference type="EMBL" id="CP051684">
    <property type="protein sequence ID" value="QJD93464.1"/>
    <property type="molecule type" value="Genomic_DNA"/>
</dbReference>
<keyword evidence="5 11" id="KW-0444">Lipid biosynthesis</keyword>
<protein>
    <recommendedName>
        <fullName evidence="4 11">Lipid-A-disaccharide synthase</fullName>
        <ecNumber evidence="3 11">2.4.1.182</ecNumber>
    </recommendedName>
</protein>
<dbReference type="PANTHER" id="PTHR30372:SF4">
    <property type="entry name" value="LIPID-A-DISACCHARIDE SYNTHASE, MITOCHONDRIAL-RELATED"/>
    <property type="match status" value="1"/>
</dbReference>
<dbReference type="SUPFAM" id="SSF53756">
    <property type="entry name" value="UDP-Glycosyltransferase/glycogen phosphorylase"/>
    <property type="match status" value="1"/>
</dbReference>
<comment type="function">
    <text evidence="1 11">Condensation of UDP-2,3-diacylglucosamine and 2,3-diacylglucosamine-1-phosphate to form lipid A disaccharide, a precursor of lipid A, a phosphorylated glycolipid that anchors the lipopolysaccharide to the outer membrane of the cell.</text>
</comment>
<evidence type="ECO:0000256" key="6">
    <source>
        <dbReference type="ARBA" id="ARBA00022556"/>
    </source>
</evidence>
<keyword evidence="13" id="KW-1185">Reference proteome</keyword>
<name>A0ABX6MGI9_9BURK</name>
<dbReference type="Pfam" id="PF02684">
    <property type="entry name" value="LpxB"/>
    <property type="match status" value="1"/>
</dbReference>
<evidence type="ECO:0000256" key="5">
    <source>
        <dbReference type="ARBA" id="ARBA00022516"/>
    </source>
</evidence>
<evidence type="ECO:0000256" key="1">
    <source>
        <dbReference type="ARBA" id="ARBA00002056"/>
    </source>
</evidence>
<evidence type="ECO:0000256" key="3">
    <source>
        <dbReference type="ARBA" id="ARBA00012687"/>
    </source>
</evidence>
<keyword evidence="8 11" id="KW-0808">Transferase</keyword>
<dbReference type="NCBIfam" id="TIGR00215">
    <property type="entry name" value="lpxB"/>
    <property type="match status" value="1"/>
</dbReference>